<evidence type="ECO:0000313" key="1">
    <source>
        <dbReference type="EMBL" id="KAJ4716127.1"/>
    </source>
</evidence>
<reference evidence="1 2" key="1">
    <citation type="journal article" date="2023" name="Science">
        <title>Complex scaffold remodeling in plant triterpene biosynthesis.</title>
        <authorList>
            <person name="De La Pena R."/>
            <person name="Hodgson H."/>
            <person name="Liu J.C."/>
            <person name="Stephenson M.J."/>
            <person name="Martin A.C."/>
            <person name="Owen C."/>
            <person name="Harkess A."/>
            <person name="Leebens-Mack J."/>
            <person name="Jimenez L.E."/>
            <person name="Osbourn A."/>
            <person name="Sattely E.S."/>
        </authorList>
    </citation>
    <scope>NUCLEOTIDE SEQUENCE [LARGE SCALE GENOMIC DNA]</scope>
    <source>
        <strain evidence="2">cv. JPN11</strain>
        <tissue evidence="1">Leaf</tissue>
    </source>
</reference>
<proteinExistence type="predicted"/>
<dbReference type="Proteomes" id="UP001164539">
    <property type="component" value="Chromosome 6"/>
</dbReference>
<gene>
    <name evidence="1" type="ORF">OWV82_011189</name>
</gene>
<keyword evidence="2" id="KW-1185">Reference proteome</keyword>
<name>A0ACC1XYW3_MELAZ</name>
<dbReference type="EMBL" id="CM051399">
    <property type="protein sequence ID" value="KAJ4716127.1"/>
    <property type="molecule type" value="Genomic_DNA"/>
</dbReference>
<sequence length="117" mass="13474">MLKDFVKDTEHYINILLNEKQNNLLQMLVRLATAGFMICAFKVVIDTFGITINIERFDVQKSGTLEFIWTAAPGPIGILFLYVTAIAWFKYKRCCCHKTSQLSFLRKFEEAVGVFNI</sequence>
<accession>A0ACC1XYW3</accession>
<protein>
    <submittedName>
        <fullName evidence="1">Magnesium transporter</fullName>
    </submittedName>
</protein>
<comment type="caution">
    <text evidence="1">The sequence shown here is derived from an EMBL/GenBank/DDBJ whole genome shotgun (WGS) entry which is preliminary data.</text>
</comment>
<organism evidence="1 2">
    <name type="scientific">Melia azedarach</name>
    <name type="common">Chinaberry tree</name>
    <dbReference type="NCBI Taxonomy" id="155640"/>
    <lineage>
        <taxon>Eukaryota</taxon>
        <taxon>Viridiplantae</taxon>
        <taxon>Streptophyta</taxon>
        <taxon>Embryophyta</taxon>
        <taxon>Tracheophyta</taxon>
        <taxon>Spermatophyta</taxon>
        <taxon>Magnoliopsida</taxon>
        <taxon>eudicotyledons</taxon>
        <taxon>Gunneridae</taxon>
        <taxon>Pentapetalae</taxon>
        <taxon>rosids</taxon>
        <taxon>malvids</taxon>
        <taxon>Sapindales</taxon>
        <taxon>Meliaceae</taxon>
        <taxon>Melia</taxon>
    </lineage>
</organism>
<evidence type="ECO:0000313" key="2">
    <source>
        <dbReference type="Proteomes" id="UP001164539"/>
    </source>
</evidence>